<dbReference type="RefSeq" id="WP_074796166.1">
    <property type="nucleotide sequence ID" value="NZ_FOAD01000010.1"/>
</dbReference>
<keyword evidence="2" id="KW-1133">Transmembrane helix</keyword>
<gene>
    <name evidence="3" type="ORF">SAMN04488691_11073</name>
</gene>
<proteinExistence type="predicted"/>
<keyword evidence="2" id="KW-0472">Membrane</keyword>
<evidence type="ECO:0000313" key="4">
    <source>
        <dbReference type="Proteomes" id="UP000183894"/>
    </source>
</evidence>
<evidence type="ECO:0000256" key="1">
    <source>
        <dbReference type="SAM" id="Coils"/>
    </source>
</evidence>
<name>A0A1H7TWD3_HALLR</name>
<sequence>MKKIEELEESRNPSSVESAVDHFELLHKKLDDPVEGQYQYEYYLPTSSIAEKILNYEKFDSELDSKTIRFGAFFAWIADKTQQTSLKTDDVSRFYERFKDEFEDCKMFDYLTARVYSLSYDQHELTHAMESGYKAAKKMTTNPNIQYTLCNSVLRYLLLFDYTDIYSETLPQEEDALLDECIWLLKQVIDGDRILSDQSRSPFKMPLYPQFLETLARLYLAREDFSEAHEAVKQAIEAANRSGMFERDQQRMIFSLSEIEYQISLLERYSEFDKRVSEAQAQMREFEKEIERTRTQTLQFIGFFAAVITAILAIVQVVVQPQPVSSSSRLIIVLISGLLVAFAGFSFMITERSNWGYLIRTIVVFLLGATGLWLGLFRL</sequence>
<dbReference type="OrthoDB" id="387649at2157"/>
<evidence type="ECO:0000313" key="3">
    <source>
        <dbReference type="EMBL" id="SEL88736.1"/>
    </source>
</evidence>
<dbReference type="EMBL" id="FOAD01000010">
    <property type="protein sequence ID" value="SEL88736.1"/>
    <property type="molecule type" value="Genomic_DNA"/>
</dbReference>
<keyword evidence="1" id="KW-0175">Coiled coil</keyword>
<organism evidence="3 4">
    <name type="scientific">Haloferax larsenii</name>
    <dbReference type="NCBI Taxonomy" id="302484"/>
    <lineage>
        <taxon>Archaea</taxon>
        <taxon>Methanobacteriati</taxon>
        <taxon>Methanobacteriota</taxon>
        <taxon>Stenosarchaea group</taxon>
        <taxon>Halobacteria</taxon>
        <taxon>Halobacteriales</taxon>
        <taxon>Haloferacaceae</taxon>
        <taxon>Haloferax</taxon>
    </lineage>
</organism>
<dbReference type="Proteomes" id="UP000183894">
    <property type="component" value="Unassembled WGS sequence"/>
</dbReference>
<feature type="transmembrane region" description="Helical" evidence="2">
    <location>
        <begin position="330"/>
        <end position="349"/>
    </location>
</feature>
<feature type="transmembrane region" description="Helical" evidence="2">
    <location>
        <begin position="355"/>
        <end position="377"/>
    </location>
</feature>
<feature type="transmembrane region" description="Helical" evidence="2">
    <location>
        <begin position="298"/>
        <end position="318"/>
    </location>
</feature>
<evidence type="ECO:0008006" key="5">
    <source>
        <dbReference type="Google" id="ProtNLM"/>
    </source>
</evidence>
<dbReference type="AlphaFoldDB" id="A0A1H7TWD3"/>
<keyword evidence="2" id="KW-0812">Transmembrane</keyword>
<reference evidence="3 4" key="1">
    <citation type="submission" date="2016-10" db="EMBL/GenBank/DDBJ databases">
        <authorList>
            <person name="de Groot N.N."/>
        </authorList>
    </citation>
    <scope>NUCLEOTIDE SEQUENCE [LARGE SCALE GENOMIC DNA]</scope>
    <source>
        <strain evidence="3 4">CDM_5</strain>
    </source>
</reference>
<accession>A0A1H7TWD3</accession>
<protein>
    <recommendedName>
        <fullName evidence="5">Tetratricopeptide repeat-containing protein</fullName>
    </recommendedName>
</protein>
<evidence type="ECO:0000256" key="2">
    <source>
        <dbReference type="SAM" id="Phobius"/>
    </source>
</evidence>
<feature type="coiled-coil region" evidence="1">
    <location>
        <begin position="269"/>
        <end position="296"/>
    </location>
</feature>